<sequence>MPKTKQTRGRAKQSRPEADRPEAETAERDHSPQSSISSVDVIPETQQDPLKSQRQPSSEDEATRQQKKRVRVSKKEIPEYRWTEEAELRLAELVKENPQLYDKKQKEWLNVAAKNSRWDRVGEQLEPPATGPQCKKHYENMRTRVGKIMKKEKKSGAGQPQRSARDDQIMETWSFLTQHIVRGETVPSEQFAVPESAAVTISDDDDDEVRSTGSQSQASTTTGKGKGKRSRPPTTETATTTADTGVTQSDLSDAVKQILSKADSLGASHSYTGQQKIVHDFACLLEGHMQGIPEDSWHEFQIDGLNLVHRYRQRRQLFQQPQQQPPMTWPATQQQQPWQPPQQQQFWHQPQPATWQAPPQQQQQPQQQPPASQPSPLTWMPPQPPQSSGQSSWTRTTEWEPGMPPAPSATLVQAPSPTPSVSSLSATFKTPVTPLSFPALTPGSVDSSLEGISPSTLFTSKELDTPPVQRVSPGSGASTSKDTE</sequence>
<feature type="compositionally biased region" description="Polar residues" evidence="1">
    <location>
        <begin position="32"/>
        <end position="56"/>
    </location>
</feature>
<dbReference type="Proteomes" id="UP001152320">
    <property type="component" value="Chromosome 5"/>
</dbReference>
<name>A0A9Q1HCX0_HOLLE</name>
<dbReference type="InterPro" id="IPR001005">
    <property type="entry name" value="SANT/Myb"/>
</dbReference>
<evidence type="ECO:0000259" key="3">
    <source>
        <dbReference type="PROSITE" id="PS51029"/>
    </source>
</evidence>
<protein>
    <recommendedName>
        <fullName evidence="6">Myb-like domain-containing protein</fullName>
    </recommendedName>
</protein>
<reference evidence="4" key="1">
    <citation type="submission" date="2021-10" db="EMBL/GenBank/DDBJ databases">
        <title>Tropical sea cucumber genome reveals ecological adaptation and Cuvierian tubules defense mechanism.</title>
        <authorList>
            <person name="Chen T."/>
        </authorList>
    </citation>
    <scope>NUCLEOTIDE SEQUENCE</scope>
    <source>
        <strain evidence="4">Nanhai2018</strain>
        <tissue evidence="4">Muscle</tissue>
    </source>
</reference>
<accession>A0A9Q1HCX0</accession>
<organism evidence="4 5">
    <name type="scientific">Holothuria leucospilota</name>
    <name type="common">Black long sea cucumber</name>
    <name type="synonym">Mertensiothuria leucospilota</name>
    <dbReference type="NCBI Taxonomy" id="206669"/>
    <lineage>
        <taxon>Eukaryota</taxon>
        <taxon>Metazoa</taxon>
        <taxon>Echinodermata</taxon>
        <taxon>Eleutherozoa</taxon>
        <taxon>Echinozoa</taxon>
        <taxon>Holothuroidea</taxon>
        <taxon>Aspidochirotacea</taxon>
        <taxon>Aspidochirotida</taxon>
        <taxon>Holothuriidae</taxon>
        <taxon>Holothuria</taxon>
    </lineage>
</organism>
<feature type="compositionally biased region" description="Polar residues" evidence="1">
    <location>
        <begin position="475"/>
        <end position="484"/>
    </location>
</feature>
<feature type="region of interest" description="Disordered" evidence="1">
    <location>
        <begin position="1"/>
        <end position="77"/>
    </location>
</feature>
<feature type="compositionally biased region" description="Low complexity" evidence="1">
    <location>
        <begin position="211"/>
        <end position="223"/>
    </location>
</feature>
<feature type="region of interest" description="Disordered" evidence="1">
    <location>
        <begin position="319"/>
        <end position="484"/>
    </location>
</feature>
<evidence type="ECO:0000313" key="5">
    <source>
        <dbReference type="Proteomes" id="UP001152320"/>
    </source>
</evidence>
<dbReference type="InterPro" id="IPR006578">
    <property type="entry name" value="MADF-dom"/>
</dbReference>
<comment type="caution">
    <text evidence="4">The sequence shown here is derived from an EMBL/GenBank/DDBJ whole genome shotgun (WGS) entry which is preliminary data.</text>
</comment>
<feature type="compositionally biased region" description="Basic residues" evidence="1">
    <location>
        <begin position="1"/>
        <end position="13"/>
    </location>
</feature>
<dbReference type="AlphaFoldDB" id="A0A9Q1HCX0"/>
<evidence type="ECO:0000256" key="1">
    <source>
        <dbReference type="SAM" id="MobiDB-lite"/>
    </source>
</evidence>
<feature type="compositionally biased region" description="Basic and acidic residues" evidence="1">
    <location>
        <begin position="14"/>
        <end position="31"/>
    </location>
</feature>
<feature type="domain" description="MADF" evidence="3">
    <location>
        <begin position="89"/>
        <end position="181"/>
    </location>
</feature>
<dbReference type="EMBL" id="JAIZAY010000005">
    <property type="protein sequence ID" value="KAJ8041415.1"/>
    <property type="molecule type" value="Genomic_DNA"/>
</dbReference>
<dbReference type="Pfam" id="PF10545">
    <property type="entry name" value="MADF_DNA_bdg"/>
    <property type="match status" value="1"/>
</dbReference>
<feature type="compositionally biased region" description="Low complexity" evidence="1">
    <location>
        <begin position="329"/>
        <end position="366"/>
    </location>
</feature>
<dbReference type="PROSITE" id="PS51029">
    <property type="entry name" value="MADF"/>
    <property type="match status" value="1"/>
</dbReference>
<feature type="region of interest" description="Disordered" evidence="1">
    <location>
        <begin position="199"/>
        <end position="248"/>
    </location>
</feature>
<feature type="compositionally biased region" description="Pro residues" evidence="1">
    <location>
        <begin position="367"/>
        <end position="385"/>
    </location>
</feature>
<evidence type="ECO:0000313" key="4">
    <source>
        <dbReference type="EMBL" id="KAJ8041415.1"/>
    </source>
</evidence>
<dbReference type="PROSITE" id="PS50090">
    <property type="entry name" value="MYB_LIKE"/>
    <property type="match status" value="1"/>
</dbReference>
<feature type="domain" description="Myb-like" evidence="2">
    <location>
        <begin position="74"/>
        <end position="142"/>
    </location>
</feature>
<dbReference type="OrthoDB" id="10067696at2759"/>
<keyword evidence="5" id="KW-1185">Reference proteome</keyword>
<gene>
    <name evidence="4" type="ORF">HOLleu_12223</name>
</gene>
<evidence type="ECO:0000259" key="2">
    <source>
        <dbReference type="PROSITE" id="PS50090"/>
    </source>
</evidence>
<feature type="compositionally biased region" description="Polar residues" evidence="1">
    <location>
        <begin position="410"/>
        <end position="430"/>
    </location>
</feature>
<feature type="compositionally biased region" description="Low complexity" evidence="1">
    <location>
        <begin position="234"/>
        <end position="247"/>
    </location>
</feature>
<evidence type="ECO:0008006" key="6">
    <source>
        <dbReference type="Google" id="ProtNLM"/>
    </source>
</evidence>
<proteinExistence type="predicted"/>